<feature type="domain" description="Peptidase M60" evidence="2">
    <location>
        <begin position="547"/>
        <end position="845"/>
    </location>
</feature>
<dbReference type="Gene3D" id="1.10.390.30">
    <property type="entry name" value="Peptidase M60, enhancin-like domain 3"/>
    <property type="match status" value="1"/>
</dbReference>
<organism evidence="3 4">
    <name type="scientific">Mugilogobius chulae</name>
    <name type="common">yellowstripe goby</name>
    <dbReference type="NCBI Taxonomy" id="88201"/>
    <lineage>
        <taxon>Eukaryota</taxon>
        <taxon>Metazoa</taxon>
        <taxon>Chordata</taxon>
        <taxon>Craniata</taxon>
        <taxon>Vertebrata</taxon>
        <taxon>Euteleostomi</taxon>
        <taxon>Actinopterygii</taxon>
        <taxon>Neopterygii</taxon>
        <taxon>Teleostei</taxon>
        <taxon>Neoteleostei</taxon>
        <taxon>Acanthomorphata</taxon>
        <taxon>Gobiaria</taxon>
        <taxon>Gobiiformes</taxon>
        <taxon>Gobioidei</taxon>
        <taxon>Gobiidae</taxon>
        <taxon>Gobionellinae</taxon>
        <taxon>Mugilogobius</taxon>
    </lineage>
</organism>
<dbReference type="InterPro" id="IPR029062">
    <property type="entry name" value="Class_I_gatase-like"/>
</dbReference>
<dbReference type="AlphaFoldDB" id="A0AAW0N095"/>
<dbReference type="SMART" id="SM01276">
    <property type="entry name" value="M60-like"/>
    <property type="match status" value="1"/>
</dbReference>
<dbReference type="EMBL" id="JBBPFD010000021">
    <property type="protein sequence ID" value="KAK7882827.1"/>
    <property type="molecule type" value="Genomic_DNA"/>
</dbReference>
<reference evidence="4" key="1">
    <citation type="submission" date="2024-04" db="EMBL/GenBank/DDBJ databases">
        <title>Salinicola lusitanus LLJ914,a marine bacterium isolated from the Okinawa Trough.</title>
        <authorList>
            <person name="Li J."/>
        </authorList>
    </citation>
    <scope>NUCLEOTIDE SEQUENCE [LARGE SCALE GENOMIC DNA]</scope>
</reference>
<dbReference type="Pfam" id="PF17291">
    <property type="entry name" value="M60-like_N"/>
    <property type="match status" value="1"/>
</dbReference>
<dbReference type="InterPro" id="IPR031161">
    <property type="entry name" value="Peptidase_M60_dom"/>
</dbReference>
<proteinExistence type="inferred from homology"/>
<accession>A0AAW0N095</accession>
<evidence type="ECO:0000313" key="3">
    <source>
        <dbReference type="EMBL" id="KAK7882827.1"/>
    </source>
</evidence>
<keyword evidence="4" id="KW-1185">Reference proteome</keyword>
<dbReference type="SUPFAM" id="SSF52317">
    <property type="entry name" value="Class I glutamine amidotransferase-like"/>
    <property type="match status" value="1"/>
</dbReference>
<dbReference type="InterPro" id="IPR042279">
    <property type="entry name" value="Pep_M60_3"/>
</dbReference>
<name>A0AAW0N095_9GOBI</name>
<dbReference type="InterPro" id="IPR051244">
    <property type="entry name" value="TCAF"/>
</dbReference>
<sequence>MSSSQSTLQLENTYVSLMRGLRQLDLRGPGVPSDLVLTGDNAFPLAMNSQGQVLMAASMYGSGRIVVLGHESYLGTLPDFVVNAINWLKEGKAPNVPVGVHVHSKHVAEKLQSTFKFEIMNNFSSDKGIGVYVTDAYSVEAKAKDIIEFMKSGGGVLIGGQAWSWAHGHPKDNTLLQFSGNKVSGVTGVYFSKHEGKAECIPVYPKIPASWMSVVIGRDFEDDLDFLLQGISEFDLMNGVVASELLIHGPLAFPIGTTPDGRAFLAGAYYGQGRVVVITHEGLMKRETLAPFFTNALHWLDEGRQGVIGVSPDLNQAFEVFKKFDLNCVKTNFRKDLSVYVGTVYKGDQIEEMQEFVAEGGGLLLGGHAWHWASCNKDKNYMTEFAGNKILNKMGMTLLEKYITDGAYKPPVPSQAIKNTYHFRHVLHKFAGHVTKGENLDKHEEEWLSKLSGDCATYLHMDANSNNYKQILHTFTEIIKEAGMPQVCESSPVKSARDKFLLNVGTEVYKVHPNIHELLPYLIKNNPLLPVVYNQHINIDVDTADGEEWVSTGLYLSPGMRTYMALPANIVNKGWNVQIGCQTDKLHNAAELKRAPCVYERFPVTAEMMEVHNLWGGLIYLVAPPKTQVTGAEVIVQMAVPAPYYKSGVTSLQAWQLLRTAPAPWAELEFENIIFTVPSEEVRSLDHPDKLAELWDKIMRAIADLAVIPHKFKRKERFLCEVQISHGWMHAGYPVMAFRAPAATIVDVNYTKTKPIWGVIHELGHNQQRASWEFPDHTTECTCNLWSLYVHETVLGFPREKCEPAMDKSNRRSRMEEYLKKGRNLKDWNTFVALETYVQLVERFGWDSIKKVFAAYHTMQKVPGDNKGKMNLYCETFSVTVAMNLTGFFKAWGWPIESDTEQKLSKLPAWTDHPLAKYK</sequence>
<protein>
    <recommendedName>
        <fullName evidence="2">Peptidase M60 domain-containing protein</fullName>
    </recommendedName>
</protein>
<evidence type="ECO:0000313" key="4">
    <source>
        <dbReference type="Proteomes" id="UP001460270"/>
    </source>
</evidence>
<dbReference type="Pfam" id="PF13402">
    <property type="entry name" value="Peptidase_M60"/>
    <property type="match status" value="1"/>
</dbReference>
<dbReference type="FunFam" id="3.40.390.80:FF:000001">
    <property type="entry name" value="TRPM8 channel-associated factor 1"/>
    <property type="match status" value="1"/>
</dbReference>
<dbReference type="GO" id="GO:0005886">
    <property type="term" value="C:plasma membrane"/>
    <property type="evidence" value="ECO:0007669"/>
    <property type="project" value="TreeGrafter"/>
</dbReference>
<comment type="similarity">
    <text evidence="1">Belongs to the TCAF family.</text>
</comment>
<dbReference type="GO" id="GO:0090314">
    <property type="term" value="P:positive regulation of protein targeting to membrane"/>
    <property type="evidence" value="ECO:0007669"/>
    <property type="project" value="TreeGrafter"/>
</dbReference>
<dbReference type="GO" id="GO:0044325">
    <property type="term" value="F:transmembrane transporter binding"/>
    <property type="evidence" value="ECO:0007669"/>
    <property type="project" value="TreeGrafter"/>
</dbReference>
<dbReference type="Gene3D" id="3.40.390.80">
    <property type="entry name" value="Peptidase M60, enhancin-like domain 2"/>
    <property type="match status" value="1"/>
</dbReference>
<gene>
    <name evidence="3" type="ORF">WMY93_029001</name>
</gene>
<comment type="caution">
    <text evidence="3">The sequence shown here is derived from an EMBL/GenBank/DDBJ whole genome shotgun (WGS) entry which is preliminary data.</text>
</comment>
<dbReference type="PROSITE" id="PS51723">
    <property type="entry name" value="PEPTIDASE_M60"/>
    <property type="match status" value="1"/>
</dbReference>
<dbReference type="PANTHER" id="PTHR15730:SF5">
    <property type="entry name" value="SI:CH211-210B2.2-RELATED"/>
    <property type="match status" value="1"/>
</dbReference>
<dbReference type="PANTHER" id="PTHR15730">
    <property type="entry name" value="EXPERIMENTAL AUTOIMMUNE PROSTATITIS ANTIGEN 2-RELATED"/>
    <property type="match status" value="1"/>
</dbReference>
<dbReference type="Proteomes" id="UP001460270">
    <property type="component" value="Unassembled WGS sequence"/>
</dbReference>
<evidence type="ECO:0000259" key="2">
    <source>
        <dbReference type="PROSITE" id="PS51723"/>
    </source>
</evidence>
<dbReference type="InterPro" id="IPR035423">
    <property type="entry name" value="M60-like_N"/>
</dbReference>
<evidence type="ECO:0000256" key="1">
    <source>
        <dbReference type="ARBA" id="ARBA00009770"/>
    </source>
</evidence>